<sequence length="395" mass="40067">MSTVEESMLRFAVAPSGFKECLDAEEVAEAIATGIRRVIPGAVVDGVPLIDGGEGSARLLASATGGRLIPVTATGPTGRPVEAHFARFEDTAFVEMAAAAGLSLVPAEHRDPGRTTSRGVGELVSAALDSGARRIIIGCGDSGICDGGAGALRALGAEILDAAGEPIGEGGAELLGAHRVDATGLDPRLSDVELTVAVNPRNVLCGPDGVARRYGPQKGAGPERVEQLAAAMSRWARLLGEHCGAELAEVPGGGASGGLAAGLAGVLGARLESRFDTFLASTDLEQRLRTADLVITAEGAIDASTALGKIPTEVARRAKRHGKPVIALCGTIGPGADTSYEHGIDAITGILTGPTALPEAIDRAPALIADATARTLRMLLLGSTLRAARDQRPAA</sequence>
<name>A0ABW2LIX8_9PSEU</name>
<evidence type="ECO:0000313" key="5">
    <source>
        <dbReference type="EMBL" id="MFC7342481.1"/>
    </source>
</evidence>
<dbReference type="Gene3D" id="3.40.50.10350">
    <property type="entry name" value="Glycerate kinase, domain 1"/>
    <property type="match status" value="1"/>
</dbReference>
<dbReference type="InterPro" id="IPR018193">
    <property type="entry name" value="Glyc_kinase_flavodox-like_fold"/>
</dbReference>
<dbReference type="EMBL" id="JBHTCJ010000006">
    <property type="protein sequence ID" value="MFC7342481.1"/>
    <property type="molecule type" value="Genomic_DNA"/>
</dbReference>
<dbReference type="GO" id="GO:0008887">
    <property type="term" value="F:glycerate kinase activity"/>
    <property type="evidence" value="ECO:0007669"/>
    <property type="project" value="UniProtKB-EC"/>
</dbReference>
<dbReference type="InterPro" id="IPR018197">
    <property type="entry name" value="Glycerate_kinase_RE-like"/>
</dbReference>
<dbReference type="PIRSF" id="PIRSF006078">
    <property type="entry name" value="GlxK"/>
    <property type="match status" value="1"/>
</dbReference>
<proteinExistence type="inferred from homology"/>
<dbReference type="InterPro" id="IPR004381">
    <property type="entry name" value="Glycerate_kinase"/>
</dbReference>
<dbReference type="Gene3D" id="3.90.1510.10">
    <property type="entry name" value="Glycerate kinase, domain 2"/>
    <property type="match status" value="1"/>
</dbReference>
<evidence type="ECO:0000256" key="4">
    <source>
        <dbReference type="PIRNR" id="PIRNR006078"/>
    </source>
</evidence>
<dbReference type="SUPFAM" id="SSF110738">
    <property type="entry name" value="Glycerate kinase I"/>
    <property type="match status" value="1"/>
</dbReference>
<dbReference type="Pfam" id="PF02595">
    <property type="entry name" value="Gly_kinase"/>
    <property type="match status" value="1"/>
</dbReference>
<dbReference type="PANTHER" id="PTHR21599">
    <property type="entry name" value="GLYCERATE KINASE"/>
    <property type="match status" value="1"/>
</dbReference>
<dbReference type="PANTHER" id="PTHR21599:SF0">
    <property type="entry name" value="GLYCERATE KINASE"/>
    <property type="match status" value="1"/>
</dbReference>
<evidence type="ECO:0000256" key="3">
    <source>
        <dbReference type="ARBA" id="ARBA00022777"/>
    </source>
</evidence>
<keyword evidence="3 4" id="KW-0418">Kinase</keyword>
<evidence type="ECO:0000313" key="6">
    <source>
        <dbReference type="Proteomes" id="UP001596504"/>
    </source>
</evidence>
<dbReference type="NCBIfam" id="TIGR00045">
    <property type="entry name" value="glycerate kinase"/>
    <property type="match status" value="1"/>
</dbReference>
<dbReference type="Proteomes" id="UP001596504">
    <property type="component" value="Unassembled WGS sequence"/>
</dbReference>
<keyword evidence="2 4" id="KW-0808">Transferase</keyword>
<evidence type="ECO:0000256" key="1">
    <source>
        <dbReference type="ARBA" id="ARBA00006284"/>
    </source>
</evidence>
<comment type="similarity">
    <text evidence="1 4">Belongs to the glycerate kinase type-1 family.</text>
</comment>
<accession>A0ABW2LIX8</accession>
<reference evidence="6" key="1">
    <citation type="journal article" date="2019" name="Int. J. Syst. Evol. Microbiol.">
        <title>The Global Catalogue of Microorganisms (GCM) 10K type strain sequencing project: providing services to taxonomists for standard genome sequencing and annotation.</title>
        <authorList>
            <consortium name="The Broad Institute Genomics Platform"/>
            <consortium name="The Broad Institute Genome Sequencing Center for Infectious Disease"/>
            <person name="Wu L."/>
            <person name="Ma J."/>
        </authorList>
    </citation>
    <scope>NUCLEOTIDE SEQUENCE [LARGE SCALE GENOMIC DNA]</scope>
    <source>
        <strain evidence="6">WLHS5</strain>
    </source>
</reference>
<dbReference type="InterPro" id="IPR036129">
    <property type="entry name" value="Glycerate_kinase_sf"/>
</dbReference>
<protein>
    <submittedName>
        <fullName evidence="5">Glycerate kinase</fullName>
        <ecNumber evidence="5">2.7.1.31</ecNumber>
    </submittedName>
</protein>
<dbReference type="EC" id="2.7.1.31" evidence="5"/>
<keyword evidence="6" id="KW-1185">Reference proteome</keyword>
<dbReference type="RefSeq" id="WP_380668407.1">
    <property type="nucleotide sequence ID" value="NZ_JBHTCJ010000006.1"/>
</dbReference>
<comment type="caution">
    <text evidence="5">The sequence shown here is derived from an EMBL/GenBank/DDBJ whole genome shotgun (WGS) entry which is preliminary data.</text>
</comment>
<gene>
    <name evidence="5" type="ORF">ACFQRI_13825</name>
</gene>
<evidence type="ECO:0000256" key="2">
    <source>
        <dbReference type="ARBA" id="ARBA00022679"/>
    </source>
</evidence>
<organism evidence="5 6">
    <name type="scientific">Saccharopolyspora griseoalba</name>
    <dbReference type="NCBI Taxonomy" id="1431848"/>
    <lineage>
        <taxon>Bacteria</taxon>
        <taxon>Bacillati</taxon>
        <taxon>Actinomycetota</taxon>
        <taxon>Actinomycetes</taxon>
        <taxon>Pseudonocardiales</taxon>
        <taxon>Pseudonocardiaceae</taxon>
        <taxon>Saccharopolyspora</taxon>
    </lineage>
</organism>